<keyword evidence="8" id="KW-0129">CBS domain</keyword>
<proteinExistence type="inferred from homology"/>
<feature type="transmembrane region" description="Helical" evidence="9">
    <location>
        <begin position="463"/>
        <end position="486"/>
    </location>
</feature>
<feature type="transmembrane region" description="Helical" evidence="9">
    <location>
        <begin position="498"/>
        <end position="516"/>
    </location>
</feature>
<feature type="region of interest" description="Disordered" evidence="10">
    <location>
        <begin position="1"/>
        <end position="126"/>
    </location>
</feature>
<evidence type="ECO:0000256" key="6">
    <source>
        <dbReference type="ARBA" id="ARBA00023136"/>
    </source>
</evidence>
<dbReference type="GO" id="GO:0005247">
    <property type="term" value="F:voltage-gated chloride channel activity"/>
    <property type="evidence" value="ECO:0007669"/>
    <property type="project" value="TreeGrafter"/>
</dbReference>
<dbReference type="PROSITE" id="PS51371">
    <property type="entry name" value="CBS"/>
    <property type="match status" value="1"/>
</dbReference>
<dbReference type="FunFam" id="1.10.3080.10:FF:000013">
    <property type="entry name" value="Voltage-gated chloride channel (ClcA)"/>
    <property type="match status" value="1"/>
</dbReference>
<feature type="transmembrane region" description="Helical" evidence="9">
    <location>
        <begin position="308"/>
        <end position="329"/>
    </location>
</feature>
<protein>
    <recommendedName>
        <fullName evidence="9">Chloride channel protein</fullName>
    </recommendedName>
</protein>
<dbReference type="GO" id="GO:0005794">
    <property type="term" value="C:Golgi apparatus"/>
    <property type="evidence" value="ECO:0007669"/>
    <property type="project" value="TreeGrafter"/>
</dbReference>
<comment type="similarity">
    <text evidence="9">Belongs to the chloride channel (TC 2.A.49) family.</text>
</comment>
<dbReference type="Pfam" id="PF00654">
    <property type="entry name" value="Voltage_CLC"/>
    <property type="match status" value="1"/>
</dbReference>
<dbReference type="SUPFAM" id="SSF81340">
    <property type="entry name" value="Clc chloride channel"/>
    <property type="match status" value="1"/>
</dbReference>
<keyword evidence="4 9" id="KW-1133">Transmembrane helix</keyword>
<dbReference type="InParanoid" id="A0A165EDN4"/>
<feature type="compositionally biased region" description="Pro residues" evidence="10">
    <location>
        <begin position="1"/>
        <end position="18"/>
    </location>
</feature>
<evidence type="ECO:0000256" key="10">
    <source>
        <dbReference type="SAM" id="MobiDB-lite"/>
    </source>
</evidence>
<dbReference type="CDD" id="cd03684">
    <property type="entry name" value="ClC_3_like"/>
    <property type="match status" value="1"/>
</dbReference>
<evidence type="ECO:0000256" key="2">
    <source>
        <dbReference type="ARBA" id="ARBA00022448"/>
    </source>
</evidence>
<dbReference type="Gene3D" id="1.10.3080.10">
    <property type="entry name" value="Clc chloride channel"/>
    <property type="match status" value="1"/>
</dbReference>
<evidence type="ECO:0000256" key="1">
    <source>
        <dbReference type="ARBA" id="ARBA00004141"/>
    </source>
</evidence>
<organism evidence="12 13">
    <name type="scientific">Calocera cornea HHB12733</name>
    <dbReference type="NCBI Taxonomy" id="1353952"/>
    <lineage>
        <taxon>Eukaryota</taxon>
        <taxon>Fungi</taxon>
        <taxon>Dikarya</taxon>
        <taxon>Basidiomycota</taxon>
        <taxon>Agaricomycotina</taxon>
        <taxon>Dacrymycetes</taxon>
        <taxon>Dacrymycetales</taxon>
        <taxon>Dacrymycetaceae</taxon>
        <taxon>Calocera</taxon>
    </lineage>
</organism>
<dbReference type="EMBL" id="KV424010">
    <property type="protein sequence ID" value="KZT54631.1"/>
    <property type="molecule type" value="Genomic_DNA"/>
</dbReference>
<dbReference type="AlphaFoldDB" id="A0A165EDN4"/>
<evidence type="ECO:0000256" key="5">
    <source>
        <dbReference type="ARBA" id="ARBA00023065"/>
    </source>
</evidence>
<evidence type="ECO:0000256" key="3">
    <source>
        <dbReference type="ARBA" id="ARBA00022692"/>
    </source>
</evidence>
<feature type="transmembrane region" description="Helical" evidence="9">
    <location>
        <begin position="576"/>
        <end position="595"/>
    </location>
</feature>
<keyword evidence="2 9" id="KW-0813">Transport</keyword>
<evidence type="ECO:0000313" key="13">
    <source>
        <dbReference type="Proteomes" id="UP000076842"/>
    </source>
</evidence>
<feature type="transmembrane region" description="Helical" evidence="9">
    <location>
        <begin position="661"/>
        <end position="680"/>
    </location>
</feature>
<keyword evidence="13" id="KW-1185">Reference proteome</keyword>
<dbReference type="InterPro" id="IPR046342">
    <property type="entry name" value="CBS_dom_sf"/>
</dbReference>
<dbReference type="GO" id="GO:0005886">
    <property type="term" value="C:plasma membrane"/>
    <property type="evidence" value="ECO:0007669"/>
    <property type="project" value="TreeGrafter"/>
</dbReference>
<keyword evidence="7 9" id="KW-0868">Chloride</keyword>
<dbReference type="PANTHER" id="PTHR45711">
    <property type="entry name" value="CHLORIDE CHANNEL PROTEIN"/>
    <property type="match status" value="1"/>
</dbReference>
<reference evidence="12 13" key="1">
    <citation type="journal article" date="2016" name="Mol. Biol. Evol.">
        <title>Comparative Genomics of Early-Diverging Mushroom-Forming Fungi Provides Insights into the Origins of Lignocellulose Decay Capabilities.</title>
        <authorList>
            <person name="Nagy L.G."/>
            <person name="Riley R."/>
            <person name="Tritt A."/>
            <person name="Adam C."/>
            <person name="Daum C."/>
            <person name="Floudas D."/>
            <person name="Sun H."/>
            <person name="Yadav J.S."/>
            <person name="Pangilinan J."/>
            <person name="Larsson K.H."/>
            <person name="Matsuura K."/>
            <person name="Barry K."/>
            <person name="Labutti K."/>
            <person name="Kuo R."/>
            <person name="Ohm R.A."/>
            <person name="Bhattacharya S.S."/>
            <person name="Shirouzu T."/>
            <person name="Yoshinaga Y."/>
            <person name="Martin F.M."/>
            <person name="Grigoriev I.V."/>
            <person name="Hibbett D.S."/>
        </authorList>
    </citation>
    <scope>NUCLEOTIDE SEQUENCE [LARGE SCALE GENOMIC DNA]</scope>
    <source>
        <strain evidence="12 13">HHB12733</strain>
    </source>
</reference>
<feature type="domain" description="CBS" evidence="11">
    <location>
        <begin position="898"/>
        <end position="955"/>
    </location>
</feature>
<dbReference type="Proteomes" id="UP000076842">
    <property type="component" value="Unassembled WGS sequence"/>
</dbReference>
<dbReference type="InterPro" id="IPR014743">
    <property type="entry name" value="Cl-channel_core"/>
</dbReference>
<feature type="transmembrane region" description="Helical" evidence="9">
    <location>
        <begin position="633"/>
        <end position="655"/>
    </location>
</feature>
<dbReference type="InterPro" id="IPR001807">
    <property type="entry name" value="ClC"/>
</dbReference>
<dbReference type="GO" id="GO:0005769">
    <property type="term" value="C:early endosome"/>
    <property type="evidence" value="ECO:0007669"/>
    <property type="project" value="TreeGrafter"/>
</dbReference>
<keyword evidence="6 9" id="KW-0472">Membrane</keyword>
<evidence type="ECO:0000256" key="4">
    <source>
        <dbReference type="ARBA" id="ARBA00022989"/>
    </source>
</evidence>
<gene>
    <name evidence="12" type="ORF">CALCODRAFT_438348</name>
</gene>
<dbReference type="PRINTS" id="PR00762">
    <property type="entry name" value="CLCHANNEL"/>
</dbReference>
<sequence length="955" mass="105210">MADTRVPPPPIVTDPVSPPRSDDGTQPHAGPLSAPSSPLWRRRRLEHLGHVRTGSLGGDSAPNSATFAPGHRPATSYGSFPSPISKRTTRSRKRVFTLPQLSTFGISSSHRSPSRETLTSPREEEPLLRGRQSNFFESIRRPPSAYDADWAAAQHSSSATEDGARANGIRVWYSSFSSVDWLHDAIKDSIRLLRLRRRRSIRGKMLNNLDRFIGWLVVTLVGFITACIAWLIVRSEGWLFDLKEGYCSDGWWKAKRFCCPMLNDDELSFSTLAEDEVCPAWTPWMEALGPAWQIGNKWIGLERWTIEYIAFTVVACLLSFISCMLTIHLTKSTTFVTRKDSGLYSATFDKTISTPELEGLPSKHASTSTPDEGQLDVTPRKLMYFASGSGIPEIKTILSGFVIHGYLGGRVLFTKAVGLALSVASGLSLGKEGPFVHIACCVGNIVSRFFPKYESNEGKRREILSAASAAGVAVAFGAPIGGVLFSLEEVSYYFPPKVMWRSFFCALIAAVTLKFLDPFGTGKIVLFKVTYDKDWHFLELFVFVFLGIFGGVYGAYFSRLNYLWSKHVRGKTWLKTHPAAEVFLVTLLTTGLCFLNRYTRMGGPELVYNLFAECSSTKGHEGLCVREREEVHAVLGAIAVTLLVKGALTIITFGIKVPAGIFIPTLGVGACFGRIVGLALQTLQTQRPDLAIFSFCKPGEDCIIPGVYAMVGAAATLSGVTRTTVSLAVIMFELTDSLTYALPVSLAVLVAKTIADRIEPKGIYDLVIELNQLPYLDSKHQYVWGALMVADVTDRKVDIIRVEQENTVQSLRDKLINAVNEGAGDSGFPILAPGEDGDKLIGYIGANELEHALSIVAERPDAPCHFHHATAHDLMNSTISSLYNTPVPQDLYDFSIYMDQAPLTVAAHAPLELVQQLFVKLGARYVIVLNDDCSYHGVIDRKAWLRFLHGLEEKE</sequence>
<dbReference type="OrthoDB" id="431497at2759"/>
<evidence type="ECO:0000256" key="7">
    <source>
        <dbReference type="ARBA" id="ARBA00023214"/>
    </source>
</evidence>
<dbReference type="SUPFAM" id="SSF54631">
    <property type="entry name" value="CBS-domain pair"/>
    <property type="match status" value="1"/>
</dbReference>
<accession>A0A165EDN4</accession>
<evidence type="ECO:0000256" key="9">
    <source>
        <dbReference type="RuleBase" id="RU361221"/>
    </source>
</evidence>
<comment type="caution">
    <text evidence="9">Lacks conserved residue(s) required for the propagation of feature annotation.</text>
</comment>
<name>A0A165EDN4_9BASI</name>
<dbReference type="InterPro" id="IPR000644">
    <property type="entry name" value="CBS_dom"/>
</dbReference>
<keyword evidence="5 9" id="KW-0406">Ion transport</keyword>
<feature type="transmembrane region" description="Helical" evidence="9">
    <location>
        <begin position="212"/>
        <end position="233"/>
    </location>
</feature>
<comment type="subcellular location">
    <subcellularLocation>
        <location evidence="1 9">Membrane</location>
        <topology evidence="1 9">Multi-pass membrane protein</topology>
    </subcellularLocation>
</comment>
<evidence type="ECO:0000256" key="8">
    <source>
        <dbReference type="PROSITE-ProRule" id="PRU00703"/>
    </source>
</evidence>
<feature type="transmembrane region" description="Helical" evidence="9">
    <location>
        <begin position="537"/>
        <end position="556"/>
    </location>
</feature>
<feature type="compositionally biased region" description="Polar residues" evidence="10">
    <location>
        <begin position="99"/>
        <end position="120"/>
    </location>
</feature>
<evidence type="ECO:0000259" key="11">
    <source>
        <dbReference type="PROSITE" id="PS51371"/>
    </source>
</evidence>
<evidence type="ECO:0000313" key="12">
    <source>
        <dbReference type="EMBL" id="KZT54631.1"/>
    </source>
</evidence>
<keyword evidence="3 9" id="KW-0812">Transmembrane</keyword>
<dbReference type="PANTHER" id="PTHR45711:SF6">
    <property type="entry name" value="CHLORIDE CHANNEL PROTEIN"/>
    <property type="match status" value="1"/>
</dbReference>